<dbReference type="Gene3D" id="1.10.472.10">
    <property type="entry name" value="Cyclin-like"/>
    <property type="match status" value="1"/>
</dbReference>
<dbReference type="SUPFAM" id="SSF47954">
    <property type="entry name" value="Cyclin-like"/>
    <property type="match status" value="1"/>
</dbReference>
<keyword evidence="2" id="KW-1185">Reference proteome</keyword>
<dbReference type="AlphaFoldDB" id="A0A9Q1LN83"/>
<dbReference type="Proteomes" id="UP001152561">
    <property type="component" value="Unassembled WGS sequence"/>
</dbReference>
<gene>
    <name evidence="1" type="ORF">K7X08_001808</name>
</gene>
<dbReference type="InterPro" id="IPR036915">
    <property type="entry name" value="Cyclin-like_sf"/>
</dbReference>
<reference evidence="2" key="1">
    <citation type="journal article" date="2023" name="Proc. Natl. Acad. Sci. U.S.A.">
        <title>Genomic and structural basis for evolution of tropane alkaloid biosynthesis.</title>
        <authorList>
            <person name="Wanga Y.-J."/>
            <person name="Taina T."/>
            <person name="Yua J.-Y."/>
            <person name="Lia J."/>
            <person name="Xua B."/>
            <person name="Chenc J."/>
            <person name="D'Auriad J.C."/>
            <person name="Huanga J.-P."/>
            <person name="Huanga S.-X."/>
        </authorList>
    </citation>
    <scope>NUCLEOTIDE SEQUENCE [LARGE SCALE GENOMIC DNA]</scope>
    <source>
        <strain evidence="2">cv. KIB-2019</strain>
    </source>
</reference>
<evidence type="ECO:0000313" key="2">
    <source>
        <dbReference type="Proteomes" id="UP001152561"/>
    </source>
</evidence>
<accession>A0A9Q1LN83</accession>
<sequence>MLKTQAEICKVTGLTEVTLRKVYKELLESWDDLLRVSKTINQGKKGNYVNCLRLLTKITASFSDVLLQQHPVEQSTSGAKRASVHDRIRMPVTYDDLFKEGKDSLVLMPSERRSYDVVE</sequence>
<organism evidence="1 2">
    <name type="scientific">Anisodus acutangulus</name>
    <dbReference type="NCBI Taxonomy" id="402998"/>
    <lineage>
        <taxon>Eukaryota</taxon>
        <taxon>Viridiplantae</taxon>
        <taxon>Streptophyta</taxon>
        <taxon>Embryophyta</taxon>
        <taxon>Tracheophyta</taxon>
        <taxon>Spermatophyta</taxon>
        <taxon>Magnoliopsida</taxon>
        <taxon>eudicotyledons</taxon>
        <taxon>Gunneridae</taxon>
        <taxon>Pentapetalae</taxon>
        <taxon>asterids</taxon>
        <taxon>lamiids</taxon>
        <taxon>Solanales</taxon>
        <taxon>Solanaceae</taxon>
        <taxon>Solanoideae</taxon>
        <taxon>Hyoscyameae</taxon>
        <taxon>Anisodus</taxon>
    </lineage>
</organism>
<protein>
    <submittedName>
        <fullName evidence="1">Uncharacterized protein</fullName>
    </submittedName>
</protein>
<proteinExistence type="predicted"/>
<dbReference type="EMBL" id="JAJAGQ010000015">
    <property type="protein sequence ID" value="KAJ8540992.1"/>
    <property type="molecule type" value="Genomic_DNA"/>
</dbReference>
<evidence type="ECO:0000313" key="1">
    <source>
        <dbReference type="EMBL" id="KAJ8540992.1"/>
    </source>
</evidence>
<name>A0A9Q1LN83_9SOLA</name>
<dbReference type="OrthoDB" id="20573at2759"/>
<comment type="caution">
    <text evidence="1">The sequence shown here is derived from an EMBL/GenBank/DDBJ whole genome shotgun (WGS) entry which is preliminary data.</text>
</comment>